<evidence type="ECO:0000313" key="1">
    <source>
        <dbReference type="EMBL" id="KAG7543016.1"/>
    </source>
</evidence>
<keyword evidence="2" id="KW-1185">Reference proteome</keyword>
<comment type="caution">
    <text evidence="1">The sequence shown here is derived from an EMBL/GenBank/DDBJ whole genome shotgun (WGS) entry which is preliminary data.</text>
</comment>
<reference evidence="1 2" key="1">
    <citation type="submission" date="2020-12" db="EMBL/GenBank/DDBJ databases">
        <title>Concerted genomic and epigenomic changes stabilize Arabidopsis allopolyploids.</title>
        <authorList>
            <person name="Chen Z."/>
        </authorList>
    </citation>
    <scope>NUCLEOTIDE SEQUENCE [LARGE SCALE GENOMIC DNA]</scope>
    <source>
        <strain evidence="1">Allo738</strain>
        <tissue evidence="1">Leaf</tissue>
    </source>
</reference>
<proteinExistence type="predicted"/>
<sequence length="72" mass="8384">MKLVTIDPRMEFNANDILSTEMLQLGELTQLISCSEARLPFRVFCSWQGHSKILRDSNSVPNERVEYFTTFK</sequence>
<name>A0A8T1Y791_9BRAS</name>
<organism evidence="1 2">
    <name type="scientific">Arabidopsis thaliana x Arabidopsis arenosa</name>
    <dbReference type="NCBI Taxonomy" id="1240361"/>
    <lineage>
        <taxon>Eukaryota</taxon>
        <taxon>Viridiplantae</taxon>
        <taxon>Streptophyta</taxon>
        <taxon>Embryophyta</taxon>
        <taxon>Tracheophyta</taxon>
        <taxon>Spermatophyta</taxon>
        <taxon>Magnoliopsida</taxon>
        <taxon>eudicotyledons</taxon>
        <taxon>Gunneridae</taxon>
        <taxon>Pentapetalae</taxon>
        <taxon>rosids</taxon>
        <taxon>malvids</taxon>
        <taxon>Brassicales</taxon>
        <taxon>Brassicaceae</taxon>
        <taxon>Camelineae</taxon>
        <taxon>Arabidopsis</taxon>
    </lineage>
</organism>
<accession>A0A8T1Y791</accession>
<dbReference type="Proteomes" id="UP000694240">
    <property type="component" value="Chromosome 12"/>
</dbReference>
<dbReference type="AlphaFoldDB" id="A0A8T1Y791"/>
<gene>
    <name evidence="1" type="ORF">ISN45_Aa07g029500</name>
</gene>
<dbReference type="EMBL" id="JAEFBK010000012">
    <property type="protein sequence ID" value="KAG7543016.1"/>
    <property type="molecule type" value="Genomic_DNA"/>
</dbReference>
<protein>
    <submittedName>
        <fullName evidence="1">Uncharacterized protein</fullName>
    </submittedName>
</protein>
<evidence type="ECO:0000313" key="2">
    <source>
        <dbReference type="Proteomes" id="UP000694240"/>
    </source>
</evidence>